<evidence type="ECO:0000313" key="1">
    <source>
        <dbReference type="EMBL" id="MCC4231103.1"/>
    </source>
</evidence>
<evidence type="ECO:0000313" key="2">
    <source>
        <dbReference type="Proteomes" id="UP001198830"/>
    </source>
</evidence>
<name>A0ABS8GYC0_9SPHN</name>
<dbReference type="RefSeq" id="WP_228225780.1">
    <property type="nucleotide sequence ID" value="NZ_JAJGNP010000001.1"/>
</dbReference>
<comment type="caution">
    <text evidence="1">The sequence shown here is derived from an EMBL/GenBank/DDBJ whole genome shotgun (WGS) entry which is preliminary data.</text>
</comment>
<protein>
    <submittedName>
        <fullName evidence="1">Glycosyltransferase family 61 protein</fullName>
    </submittedName>
</protein>
<organism evidence="1 2">
    <name type="scientific">Sphingobium soli</name>
    <dbReference type="NCBI Taxonomy" id="1591116"/>
    <lineage>
        <taxon>Bacteria</taxon>
        <taxon>Pseudomonadati</taxon>
        <taxon>Pseudomonadota</taxon>
        <taxon>Alphaproteobacteria</taxon>
        <taxon>Sphingomonadales</taxon>
        <taxon>Sphingomonadaceae</taxon>
        <taxon>Sphingobium</taxon>
    </lineage>
</organism>
<dbReference type="EMBL" id="JAJGNP010000001">
    <property type="protein sequence ID" value="MCC4231103.1"/>
    <property type="molecule type" value="Genomic_DNA"/>
</dbReference>
<accession>A0ABS8GYC0</accession>
<proteinExistence type="predicted"/>
<reference evidence="1 2" key="1">
    <citation type="submission" date="2021-10" db="EMBL/GenBank/DDBJ databases">
        <title>The diversity and Nitrogen Metabolism of Culturable Nitrate-Utilizing Bacteria Within the Oxygen Minimum Zone of the Changjiang (Yangtze River)Estuary.</title>
        <authorList>
            <person name="Zhang D."/>
            <person name="Zheng J."/>
            <person name="Liu S."/>
            <person name="He W."/>
        </authorList>
    </citation>
    <scope>NUCLEOTIDE SEQUENCE [LARGE SCALE GENOMIC DNA]</scope>
    <source>
        <strain evidence="1 2">FXH275-2</strain>
    </source>
</reference>
<keyword evidence="2" id="KW-1185">Reference proteome</keyword>
<dbReference type="Proteomes" id="UP001198830">
    <property type="component" value="Unassembled WGS sequence"/>
</dbReference>
<gene>
    <name evidence="1" type="ORF">LL253_00190</name>
</gene>
<sequence>MQASVRPLSIQTAKSSCVHPYHFEKGKFIGGFASEDVLENARMPGIPSPRDIPLTDPPRPNRRYEGRYLFAGPLWNHFGHVLVDCIHRLWALLEKPDRYEAIVFANVQNLRARSVPQIPSFVPHLLDLMGLPAIPIIFVDEATEFEILDIPELGSIYKIGLSPGYRPYLERYQEAITKRTALFREKTPTRIFYGRGHALRDGGVIGSSYFEKSLKHAGFLSCVPEDLSLRLQFAYLLQAEEIIFEEGSSIHLTELLHEVKANVRILPRRPNPHVFRTALTPRCSVYQVLAKPNNIIQLPDRNGNMSPASLTFYKDHEAVYNELSKIFDLPDFDKSLYETLELRDLKAAPVKSPTILKQRLNMIRNYREET</sequence>